<dbReference type="Pfam" id="PF20136">
    <property type="entry name" value="DUF6526"/>
    <property type="match status" value="1"/>
</dbReference>
<evidence type="ECO:0000256" key="1">
    <source>
        <dbReference type="SAM" id="Phobius"/>
    </source>
</evidence>
<organism evidence="2 3">
    <name type="scientific">Ectobacillus ponti</name>
    <dbReference type="NCBI Taxonomy" id="2961894"/>
    <lineage>
        <taxon>Bacteria</taxon>
        <taxon>Bacillati</taxon>
        <taxon>Bacillota</taxon>
        <taxon>Bacilli</taxon>
        <taxon>Bacillales</taxon>
        <taxon>Bacillaceae</taxon>
        <taxon>Ectobacillus</taxon>
    </lineage>
</organism>
<gene>
    <name evidence="2" type="ORF">NK662_19705</name>
</gene>
<dbReference type="EMBL" id="JANCLT010000014">
    <property type="protein sequence ID" value="MCP8970747.1"/>
    <property type="molecule type" value="Genomic_DNA"/>
</dbReference>
<dbReference type="AlphaFoldDB" id="A0AA41X8N3"/>
<comment type="caution">
    <text evidence="2">The sequence shown here is derived from an EMBL/GenBank/DDBJ whole genome shotgun (WGS) entry which is preliminary data.</text>
</comment>
<keyword evidence="3" id="KW-1185">Reference proteome</keyword>
<dbReference type="Proteomes" id="UP001156102">
    <property type="component" value="Unassembled WGS sequence"/>
</dbReference>
<keyword evidence="1" id="KW-1133">Transmembrane helix</keyword>
<keyword evidence="1" id="KW-0472">Membrane</keyword>
<evidence type="ECO:0000313" key="2">
    <source>
        <dbReference type="EMBL" id="MCP8970747.1"/>
    </source>
</evidence>
<accession>A0AA41X8N3</accession>
<feature type="transmembrane region" description="Helical" evidence="1">
    <location>
        <begin position="45"/>
        <end position="69"/>
    </location>
</feature>
<dbReference type="RefSeq" id="WP_254760672.1">
    <property type="nucleotide sequence ID" value="NZ_JANCLT010000014.1"/>
</dbReference>
<keyword evidence="1" id="KW-0812">Transmembrane</keyword>
<dbReference type="InterPro" id="IPR045385">
    <property type="entry name" value="DUF6526"/>
</dbReference>
<protein>
    <submittedName>
        <fullName evidence="2">DUF6526 family protein</fullName>
    </submittedName>
</protein>
<proteinExistence type="predicted"/>
<evidence type="ECO:0000313" key="3">
    <source>
        <dbReference type="Proteomes" id="UP001156102"/>
    </source>
</evidence>
<name>A0AA41X8N3_9BACI</name>
<sequence length="144" mass="16341">MKEQNYSNHVRVHPPYHFVGSLLVLGTTIAAMVNLILAILHGENIVLAVCMLTGMLGLFVTFALVRLYAMKVQDRVVRAEENFRHYMLTGKQLDARLTMEQIIALRFAGDEEFPALCERAAAEGLKPDEVKRAVQKWRADFLRV</sequence>
<feature type="transmembrane region" description="Helical" evidence="1">
    <location>
        <begin position="16"/>
        <end position="39"/>
    </location>
</feature>
<reference evidence="2" key="1">
    <citation type="submission" date="2022-07" db="EMBL/GenBank/DDBJ databases">
        <authorList>
            <person name="Li W.-J."/>
            <person name="Deng Q.-Q."/>
        </authorList>
    </citation>
    <scope>NUCLEOTIDE SEQUENCE</scope>
    <source>
        <strain evidence="2">SYSU M60031</strain>
    </source>
</reference>